<keyword evidence="2" id="KW-1185">Reference proteome</keyword>
<protein>
    <submittedName>
        <fullName evidence="1">Uncharacterized protein</fullName>
    </submittedName>
</protein>
<dbReference type="Proteomes" id="UP000805193">
    <property type="component" value="Unassembled WGS sequence"/>
</dbReference>
<gene>
    <name evidence="1" type="ORF">HPB47_025851</name>
</gene>
<evidence type="ECO:0000313" key="2">
    <source>
        <dbReference type="Proteomes" id="UP000805193"/>
    </source>
</evidence>
<proteinExistence type="predicted"/>
<reference evidence="1 2" key="1">
    <citation type="journal article" date="2020" name="Cell">
        <title>Large-Scale Comparative Analyses of Tick Genomes Elucidate Their Genetic Diversity and Vector Capacities.</title>
        <authorList>
            <consortium name="Tick Genome and Microbiome Consortium (TIGMIC)"/>
            <person name="Jia N."/>
            <person name="Wang J."/>
            <person name="Shi W."/>
            <person name="Du L."/>
            <person name="Sun Y."/>
            <person name="Zhan W."/>
            <person name="Jiang J.F."/>
            <person name="Wang Q."/>
            <person name="Zhang B."/>
            <person name="Ji P."/>
            <person name="Bell-Sakyi L."/>
            <person name="Cui X.M."/>
            <person name="Yuan T.T."/>
            <person name="Jiang B.G."/>
            <person name="Yang W.F."/>
            <person name="Lam T.T."/>
            <person name="Chang Q.C."/>
            <person name="Ding S.J."/>
            <person name="Wang X.J."/>
            <person name="Zhu J.G."/>
            <person name="Ruan X.D."/>
            <person name="Zhao L."/>
            <person name="Wei J.T."/>
            <person name="Ye R.Z."/>
            <person name="Que T.C."/>
            <person name="Du C.H."/>
            <person name="Zhou Y.H."/>
            <person name="Cheng J.X."/>
            <person name="Dai P.F."/>
            <person name="Guo W.B."/>
            <person name="Han X.H."/>
            <person name="Huang E.J."/>
            <person name="Li L.F."/>
            <person name="Wei W."/>
            <person name="Gao Y.C."/>
            <person name="Liu J.Z."/>
            <person name="Shao H.Z."/>
            <person name="Wang X."/>
            <person name="Wang C.C."/>
            <person name="Yang T.C."/>
            <person name="Huo Q.B."/>
            <person name="Li W."/>
            <person name="Chen H.Y."/>
            <person name="Chen S.E."/>
            <person name="Zhou L.G."/>
            <person name="Ni X.B."/>
            <person name="Tian J.H."/>
            <person name="Sheng Y."/>
            <person name="Liu T."/>
            <person name="Pan Y.S."/>
            <person name="Xia L.Y."/>
            <person name="Li J."/>
            <person name="Zhao F."/>
            <person name="Cao W.C."/>
        </authorList>
    </citation>
    <scope>NUCLEOTIDE SEQUENCE [LARGE SCALE GENOMIC DNA]</scope>
    <source>
        <strain evidence="1">Iper-2018</strain>
    </source>
</reference>
<organism evidence="1 2">
    <name type="scientific">Ixodes persulcatus</name>
    <name type="common">Taiga tick</name>
    <dbReference type="NCBI Taxonomy" id="34615"/>
    <lineage>
        <taxon>Eukaryota</taxon>
        <taxon>Metazoa</taxon>
        <taxon>Ecdysozoa</taxon>
        <taxon>Arthropoda</taxon>
        <taxon>Chelicerata</taxon>
        <taxon>Arachnida</taxon>
        <taxon>Acari</taxon>
        <taxon>Parasitiformes</taxon>
        <taxon>Ixodida</taxon>
        <taxon>Ixodoidea</taxon>
        <taxon>Ixodidae</taxon>
        <taxon>Ixodinae</taxon>
        <taxon>Ixodes</taxon>
    </lineage>
</organism>
<sequence length="102" mass="11933">MIDFRTKVLAYPFLTWKYEHYDHIEKIVAIFRSRRPRITDVPYVQGERACNRASPEKRRNAAKYERLHTCRGFGASLAVVAVFASSLLVRDFDLGGRLWTKQ</sequence>
<name>A0AC60Q0C7_IXOPE</name>
<dbReference type="EMBL" id="JABSTQ010009656">
    <property type="protein sequence ID" value="KAG0427070.1"/>
    <property type="molecule type" value="Genomic_DNA"/>
</dbReference>
<evidence type="ECO:0000313" key="1">
    <source>
        <dbReference type="EMBL" id="KAG0427070.1"/>
    </source>
</evidence>
<accession>A0AC60Q0C7</accession>
<comment type="caution">
    <text evidence="1">The sequence shown here is derived from an EMBL/GenBank/DDBJ whole genome shotgun (WGS) entry which is preliminary data.</text>
</comment>